<dbReference type="HOGENOM" id="CLU_2277822_0_0_1"/>
<gene>
    <name evidence="2" type="ORF">GYMLUDRAFT_781224</name>
</gene>
<accession>A0A0D0B0T6</accession>
<sequence>MVRIAEVKIGCVWGELFFLVLGLPIVPDWCLFAGALTEGVEMLCLIWSILTRLSPQFIIVPGPSVDECHTSKSSLFIYVNISTMWISECEPNQTHNKNGETY</sequence>
<reference evidence="2 3" key="1">
    <citation type="submission" date="2014-04" db="EMBL/GenBank/DDBJ databases">
        <title>Evolutionary Origins and Diversification of the Mycorrhizal Mutualists.</title>
        <authorList>
            <consortium name="DOE Joint Genome Institute"/>
            <consortium name="Mycorrhizal Genomics Consortium"/>
            <person name="Kohler A."/>
            <person name="Kuo A."/>
            <person name="Nagy L.G."/>
            <person name="Floudas D."/>
            <person name="Copeland A."/>
            <person name="Barry K.W."/>
            <person name="Cichocki N."/>
            <person name="Veneault-Fourrey C."/>
            <person name="LaButti K."/>
            <person name="Lindquist E.A."/>
            <person name="Lipzen A."/>
            <person name="Lundell T."/>
            <person name="Morin E."/>
            <person name="Murat C."/>
            <person name="Riley R."/>
            <person name="Ohm R."/>
            <person name="Sun H."/>
            <person name="Tunlid A."/>
            <person name="Henrissat B."/>
            <person name="Grigoriev I.V."/>
            <person name="Hibbett D.S."/>
            <person name="Martin F."/>
        </authorList>
    </citation>
    <scope>NUCLEOTIDE SEQUENCE [LARGE SCALE GENOMIC DNA]</scope>
    <source>
        <strain evidence="2 3">FD-317 M1</strain>
    </source>
</reference>
<proteinExistence type="predicted"/>
<dbReference type="EMBL" id="KN834796">
    <property type="protein sequence ID" value="KIK56685.1"/>
    <property type="molecule type" value="Genomic_DNA"/>
</dbReference>
<evidence type="ECO:0000256" key="1">
    <source>
        <dbReference type="SAM" id="Phobius"/>
    </source>
</evidence>
<keyword evidence="1" id="KW-1133">Transmembrane helix</keyword>
<organism evidence="2 3">
    <name type="scientific">Collybiopsis luxurians FD-317 M1</name>
    <dbReference type="NCBI Taxonomy" id="944289"/>
    <lineage>
        <taxon>Eukaryota</taxon>
        <taxon>Fungi</taxon>
        <taxon>Dikarya</taxon>
        <taxon>Basidiomycota</taxon>
        <taxon>Agaricomycotina</taxon>
        <taxon>Agaricomycetes</taxon>
        <taxon>Agaricomycetidae</taxon>
        <taxon>Agaricales</taxon>
        <taxon>Marasmiineae</taxon>
        <taxon>Omphalotaceae</taxon>
        <taxon>Collybiopsis</taxon>
        <taxon>Collybiopsis luxurians</taxon>
    </lineage>
</organism>
<feature type="transmembrane region" description="Helical" evidence="1">
    <location>
        <begin position="7"/>
        <end position="25"/>
    </location>
</feature>
<name>A0A0D0B0T6_9AGAR</name>
<evidence type="ECO:0000313" key="2">
    <source>
        <dbReference type="EMBL" id="KIK56685.1"/>
    </source>
</evidence>
<keyword evidence="1" id="KW-0472">Membrane</keyword>
<evidence type="ECO:0000313" key="3">
    <source>
        <dbReference type="Proteomes" id="UP000053593"/>
    </source>
</evidence>
<keyword evidence="3" id="KW-1185">Reference proteome</keyword>
<protein>
    <submittedName>
        <fullName evidence="2">Uncharacterized protein</fullName>
    </submittedName>
</protein>
<keyword evidence="1" id="KW-0812">Transmembrane</keyword>
<dbReference type="AlphaFoldDB" id="A0A0D0B0T6"/>
<dbReference type="Proteomes" id="UP000053593">
    <property type="component" value="Unassembled WGS sequence"/>
</dbReference>